<dbReference type="Proteomes" id="UP000600946">
    <property type="component" value="Unassembled WGS sequence"/>
</dbReference>
<evidence type="ECO:0000313" key="2">
    <source>
        <dbReference type="Proteomes" id="UP000600946"/>
    </source>
</evidence>
<evidence type="ECO:0008006" key="3">
    <source>
        <dbReference type="Google" id="ProtNLM"/>
    </source>
</evidence>
<gene>
    <name evidence="1" type="ORF">GCM10010326_22150</name>
</gene>
<name>A0ABQ2ZZL4_9ACTN</name>
<keyword evidence="2" id="KW-1185">Reference proteome</keyword>
<comment type="caution">
    <text evidence="1">The sequence shown here is derived from an EMBL/GenBank/DDBJ whole genome shotgun (WGS) entry which is preliminary data.</text>
</comment>
<dbReference type="EMBL" id="BMUU01000003">
    <property type="protein sequence ID" value="GGY28130.1"/>
    <property type="molecule type" value="Genomic_DNA"/>
</dbReference>
<organism evidence="1 2">
    <name type="scientific">Streptomyces xanthochromogenes</name>
    <dbReference type="NCBI Taxonomy" id="67384"/>
    <lineage>
        <taxon>Bacteria</taxon>
        <taxon>Bacillati</taxon>
        <taxon>Actinomycetota</taxon>
        <taxon>Actinomycetes</taxon>
        <taxon>Kitasatosporales</taxon>
        <taxon>Streptomycetaceae</taxon>
        <taxon>Streptomyces</taxon>
    </lineage>
</organism>
<reference evidence="2" key="1">
    <citation type="journal article" date="2019" name="Int. J. Syst. Evol. Microbiol.">
        <title>The Global Catalogue of Microorganisms (GCM) 10K type strain sequencing project: providing services to taxonomists for standard genome sequencing and annotation.</title>
        <authorList>
            <consortium name="The Broad Institute Genomics Platform"/>
            <consortium name="The Broad Institute Genome Sequencing Center for Infectious Disease"/>
            <person name="Wu L."/>
            <person name="Ma J."/>
        </authorList>
    </citation>
    <scope>NUCLEOTIDE SEQUENCE [LARGE SCALE GENOMIC DNA]</scope>
    <source>
        <strain evidence="2">JCM 4594</strain>
    </source>
</reference>
<accession>A0ABQ2ZZL4</accession>
<evidence type="ECO:0000313" key="1">
    <source>
        <dbReference type="EMBL" id="GGY28130.1"/>
    </source>
</evidence>
<sequence>MRTPVSSIGGESLAPFTDMVREALAVPGATLRSVAERAVDPETGKKLQWTTLAKIKNGESYRHDKWIVGAIAAATGLDPVEVRKAAAAEWVGLTAGDILGMSTPKVSIVVAYQPGTKPEDLPLVKEALKNLDLEDATITVTEESHGAS</sequence>
<protein>
    <recommendedName>
        <fullName evidence="3">XRE family transcriptional regulator</fullName>
    </recommendedName>
</protein>
<proteinExistence type="predicted"/>